<dbReference type="PANTHER" id="PTHR34853:SF5">
    <property type="entry name" value="LIP-DOMAIN-CONTAINING PROTEIN-RELATED"/>
    <property type="match status" value="1"/>
</dbReference>
<dbReference type="PANTHER" id="PTHR34853">
    <property type="match status" value="1"/>
</dbReference>
<dbReference type="AlphaFoldDB" id="A0A420Y5E8"/>
<dbReference type="GO" id="GO:0016042">
    <property type="term" value="P:lipid catabolic process"/>
    <property type="evidence" value="ECO:0007669"/>
    <property type="project" value="UniProtKB-UniRule"/>
</dbReference>
<dbReference type="Gene3D" id="1.10.260.130">
    <property type="match status" value="1"/>
</dbReference>
<dbReference type="Gene3D" id="3.40.50.1820">
    <property type="entry name" value="alpha/beta hydrolase"/>
    <property type="match status" value="1"/>
</dbReference>
<dbReference type="InterPro" id="IPR005152">
    <property type="entry name" value="Lipase_secreted"/>
</dbReference>
<organism evidence="3 4">
    <name type="scientific">Coniochaeta pulveracea</name>
    <dbReference type="NCBI Taxonomy" id="177199"/>
    <lineage>
        <taxon>Eukaryota</taxon>
        <taxon>Fungi</taxon>
        <taxon>Dikarya</taxon>
        <taxon>Ascomycota</taxon>
        <taxon>Pezizomycotina</taxon>
        <taxon>Sordariomycetes</taxon>
        <taxon>Sordariomycetidae</taxon>
        <taxon>Coniochaetales</taxon>
        <taxon>Coniochaetaceae</taxon>
        <taxon>Coniochaeta</taxon>
    </lineage>
</organism>
<dbReference type="SUPFAM" id="SSF53474">
    <property type="entry name" value="alpha/beta-Hydrolases"/>
    <property type="match status" value="1"/>
</dbReference>
<evidence type="ECO:0008006" key="5">
    <source>
        <dbReference type="Google" id="ProtNLM"/>
    </source>
</evidence>
<dbReference type="EMBL" id="QVQW01000047">
    <property type="protein sequence ID" value="RKU43101.1"/>
    <property type="molecule type" value="Genomic_DNA"/>
</dbReference>
<dbReference type="OrthoDB" id="2373480at2759"/>
<dbReference type="Pfam" id="PF03583">
    <property type="entry name" value="LIP"/>
    <property type="match status" value="1"/>
</dbReference>
<feature type="signal peptide" evidence="2">
    <location>
        <begin position="1"/>
        <end position="20"/>
    </location>
</feature>
<evidence type="ECO:0000313" key="3">
    <source>
        <dbReference type="EMBL" id="RKU43101.1"/>
    </source>
</evidence>
<name>A0A420Y5E8_9PEZI</name>
<comment type="similarity">
    <text evidence="2">Belongs to the AB hydrolase superfamily. Lipase family.</text>
</comment>
<evidence type="ECO:0000256" key="2">
    <source>
        <dbReference type="PIRNR" id="PIRNR029171"/>
    </source>
</evidence>
<comment type="caution">
    <text evidence="3">The sequence shown here is derived from an EMBL/GenBank/DDBJ whole genome shotgun (WGS) entry which is preliminary data.</text>
</comment>
<dbReference type="InterPro" id="IPR029058">
    <property type="entry name" value="AB_hydrolase_fold"/>
</dbReference>
<keyword evidence="1" id="KW-0378">Hydrolase</keyword>
<protein>
    <recommendedName>
        <fullName evidence="5">Lipase 1</fullName>
    </recommendedName>
</protein>
<dbReference type="GO" id="GO:0004806">
    <property type="term" value="F:triacylglycerol lipase activity"/>
    <property type="evidence" value="ECO:0007669"/>
    <property type="project" value="UniProtKB-UniRule"/>
</dbReference>
<sequence>MAWNIRSVLAVAGLFASANAAAIATASSTSATAPTSTPVPPHSDPWYTATNDYADKQPGAVLKIRPAPGNLTQIAANASASYNVMYRTTDSRYNATWAVTTIFVPKTPVNGTSALLSYQIPYDSAFIAASPSYALYSGVNSDISGSLGKGWFVNVPDYEGPLASFTAGVMSGHATLDSIRAIHELAGLGIIDLSQDVRYALWGYSGGALASEWAAELQVQYAPELNFAGVALGGLTPNVTSVLLSINKSYSAGLAPAAMLGLTSQYPEVQEYIISQLNEDGQYNKTTFLGALNSTLSQTTNTFFSQDLSKYFKGGFATILENLTIQKVINSDGIMGYHGVPQMPIFAYKAIGDKISPVADTDKLINEYCSLGANILYQRNTIGGHVAESTNGNQAAQTWLNSVLGGTYAKDFPTEGCSISNTNVNITNTPLRKRNVFSAWPSES</sequence>
<evidence type="ECO:0000313" key="4">
    <source>
        <dbReference type="Proteomes" id="UP000275385"/>
    </source>
</evidence>
<evidence type="ECO:0000256" key="1">
    <source>
        <dbReference type="ARBA" id="ARBA00022801"/>
    </source>
</evidence>
<keyword evidence="4" id="KW-1185">Reference proteome</keyword>
<reference evidence="3 4" key="1">
    <citation type="submission" date="2018-08" db="EMBL/GenBank/DDBJ databases">
        <title>Draft genome of the lignicolous fungus Coniochaeta pulveracea.</title>
        <authorList>
            <person name="Borstlap C.J."/>
            <person name="De Witt R.N."/>
            <person name="Botha A."/>
            <person name="Volschenk H."/>
        </authorList>
    </citation>
    <scope>NUCLEOTIDE SEQUENCE [LARGE SCALE GENOMIC DNA]</scope>
    <source>
        <strain evidence="3 4">CAB683</strain>
    </source>
</reference>
<dbReference type="Proteomes" id="UP000275385">
    <property type="component" value="Unassembled WGS sequence"/>
</dbReference>
<accession>A0A420Y5E8</accession>
<keyword evidence="2" id="KW-0732">Signal</keyword>
<feature type="chain" id="PRO_5018825532" description="Lipase 1" evidence="2">
    <location>
        <begin position="21"/>
        <end position="444"/>
    </location>
</feature>
<proteinExistence type="inferred from homology"/>
<gene>
    <name evidence="3" type="ORF">DL546_004024</name>
</gene>
<dbReference type="PIRSF" id="PIRSF029171">
    <property type="entry name" value="Esterase_LipA"/>
    <property type="match status" value="1"/>
</dbReference>